<dbReference type="NCBIfam" id="TIGR00104">
    <property type="entry name" value="tRNA_TsaA"/>
    <property type="match status" value="1"/>
</dbReference>
<proteinExistence type="inferred from homology"/>
<geneLocation type="plasmid" evidence="4 5">
    <name>unnamed2</name>
</geneLocation>
<dbReference type="SUPFAM" id="SSF118196">
    <property type="entry name" value="YaeB-like"/>
    <property type="match status" value="1"/>
</dbReference>
<keyword evidence="4" id="KW-0614">Plasmid</keyword>
<evidence type="ECO:0000256" key="2">
    <source>
        <dbReference type="ARBA" id="ARBA00033753"/>
    </source>
</evidence>
<dbReference type="InterPro" id="IPR040372">
    <property type="entry name" value="YaeB-like"/>
</dbReference>
<dbReference type="InterPro" id="IPR036414">
    <property type="entry name" value="YaeB_N_sf"/>
</dbReference>
<gene>
    <name evidence="4" type="ORF">K529_021900</name>
</gene>
<dbReference type="Gene3D" id="2.40.30.70">
    <property type="entry name" value="YaeB-like"/>
    <property type="match status" value="1"/>
</dbReference>
<dbReference type="PANTHER" id="PTHR12818:SF0">
    <property type="entry name" value="TRNA (ADENINE(37)-N6)-METHYLTRANSFERASE"/>
    <property type="match status" value="1"/>
</dbReference>
<evidence type="ECO:0000313" key="4">
    <source>
        <dbReference type="EMBL" id="ANP43412.1"/>
    </source>
</evidence>
<keyword evidence="1" id="KW-0949">S-adenosyl-L-methionine</keyword>
<dbReference type="InterPro" id="IPR023370">
    <property type="entry name" value="TrmO-like_N"/>
</dbReference>
<dbReference type="PANTHER" id="PTHR12818">
    <property type="entry name" value="TRNA (ADENINE(37)-N6)-METHYLTRANSFERASE"/>
    <property type="match status" value="1"/>
</dbReference>
<name>A0A1B1AA08_9RHOB</name>
<sequence>MSRSPNLIGRGPMTNPSPPCIQLDPIGYLRTGFETLAECPASLMGNDGTSYIELLPHYAAGLHNIHLASHLIVFYWLHLSNRKPHLDATGCNGSKRGVFASRTPNRPNPIAMSVTRLIAHDQNILQVEGLDCIDGTAVIDIKPYVPQLDHIPDATIGWIPPHSEPALNR</sequence>
<reference evidence="4 5" key="1">
    <citation type="journal article" date="2016" name="ISME J.">
        <title>Global occurrence and heterogeneity of the Roseobacter-clade species Ruegeria mobilis.</title>
        <authorList>
            <person name="Sonnenschein E."/>
            <person name="Gram L."/>
        </authorList>
    </citation>
    <scope>NUCLEOTIDE SEQUENCE [LARGE SCALE GENOMIC DNA]</scope>
    <source>
        <strain evidence="4 5">F1926</strain>
        <plasmid evidence="4 5">unnamed2</plasmid>
    </source>
</reference>
<dbReference type="InterPro" id="IPR036413">
    <property type="entry name" value="YaeB-like_sf"/>
</dbReference>
<keyword evidence="4" id="KW-0808">Transferase</keyword>
<accession>A0A1B1AA08</accession>
<keyword evidence="4" id="KW-0489">Methyltransferase</keyword>
<evidence type="ECO:0000259" key="3">
    <source>
        <dbReference type="PROSITE" id="PS51668"/>
    </source>
</evidence>
<dbReference type="AlphaFoldDB" id="A0A1B1AA08"/>
<comment type="similarity">
    <text evidence="2">Belongs to the tRNA methyltransferase O family.</text>
</comment>
<organism evidence="4 5">
    <name type="scientific">Tritonibacter mobilis F1926</name>
    <dbReference type="NCBI Taxonomy" id="1265309"/>
    <lineage>
        <taxon>Bacteria</taxon>
        <taxon>Pseudomonadati</taxon>
        <taxon>Pseudomonadota</taxon>
        <taxon>Alphaproteobacteria</taxon>
        <taxon>Rhodobacterales</taxon>
        <taxon>Paracoccaceae</taxon>
        <taxon>Tritonibacter</taxon>
    </lineage>
</organism>
<dbReference type="GO" id="GO:0008168">
    <property type="term" value="F:methyltransferase activity"/>
    <property type="evidence" value="ECO:0007669"/>
    <property type="project" value="UniProtKB-KW"/>
</dbReference>
<dbReference type="GO" id="GO:0032259">
    <property type="term" value="P:methylation"/>
    <property type="evidence" value="ECO:0007669"/>
    <property type="project" value="UniProtKB-KW"/>
</dbReference>
<dbReference type="KEGG" id="rmb:K529_021900"/>
<dbReference type="EMBL" id="CP015232">
    <property type="protein sequence ID" value="ANP43412.1"/>
    <property type="molecule type" value="Genomic_DNA"/>
</dbReference>
<protein>
    <submittedName>
        <fullName evidence="4">tRNA-Thr(GGU) m(6)t(6)A37 methyltransferase TsaA</fullName>
    </submittedName>
</protein>
<dbReference type="Pfam" id="PF01980">
    <property type="entry name" value="TrmO_N"/>
    <property type="match status" value="1"/>
</dbReference>
<dbReference type="PROSITE" id="PS51668">
    <property type="entry name" value="TSAA_2"/>
    <property type="match status" value="1"/>
</dbReference>
<feature type="domain" description="TsaA-like" evidence="3">
    <location>
        <begin position="23"/>
        <end position="153"/>
    </location>
</feature>
<evidence type="ECO:0000313" key="5">
    <source>
        <dbReference type="Proteomes" id="UP000013243"/>
    </source>
</evidence>
<dbReference type="CDD" id="cd09281">
    <property type="entry name" value="UPF0066"/>
    <property type="match status" value="1"/>
</dbReference>
<evidence type="ECO:0000256" key="1">
    <source>
        <dbReference type="ARBA" id="ARBA00022691"/>
    </source>
</evidence>
<dbReference type="Proteomes" id="UP000013243">
    <property type="component" value="Plasmid unnamed2"/>
</dbReference>